<dbReference type="Gene3D" id="3.40.50.280">
    <property type="entry name" value="Cobalamin-binding domain"/>
    <property type="match status" value="1"/>
</dbReference>
<feature type="domain" description="Radical SAM core" evidence="7">
    <location>
        <begin position="204"/>
        <end position="435"/>
    </location>
</feature>
<dbReference type="InterPro" id="IPR034466">
    <property type="entry name" value="Methyltransferase_Class_B"/>
</dbReference>
<comment type="cofactor">
    <cofactor evidence="1">
        <name>[4Fe-4S] cluster</name>
        <dbReference type="ChEBI" id="CHEBI:49883"/>
    </cofactor>
</comment>
<dbReference type="RefSeq" id="WP_096893771.1">
    <property type="nucleotide sequence ID" value="NZ_BAOS01000011.1"/>
</dbReference>
<dbReference type="SFLD" id="SFLDS00029">
    <property type="entry name" value="Radical_SAM"/>
    <property type="match status" value="1"/>
</dbReference>
<dbReference type="SMART" id="SM00729">
    <property type="entry name" value="Elp3"/>
    <property type="match status" value="1"/>
</dbReference>
<dbReference type="InterPro" id="IPR058240">
    <property type="entry name" value="rSAM_sf"/>
</dbReference>
<sequence>MNILLITLLEEINPLGLLHLSTFLKDNGNQVTTAFVPLNPKEELFGIEGNRVISDHEISETLDLIAEKKPDLFGMTLMTTHYYSAVKLTKKVKETFPEIPIVWGGVHPTLLPEECIEYADIVCRGEGEGAMLELVKHLENGESIENIGSLWVRDKDKITRNEIKPLTQDMDSLGFPRFDWENNYVLYDGKMQNLNKSIYQQCVPRKGRIYDVLTIRGCPYRCSYCSNSSFHQVYKGKGKIVRGRSIESILEELEYVKKEFDFVGIINFQDDVFLVKRDEGWLENFCNQYKEKIGLTFACKGSPREVSEENISLLKKGGLGYFQIGIQGSDRVNREIYNRTTSSRNKIIEASRVLHKHKVVANFDVILDDPFATDEDTLEVIDTLTKIKKPFLISCFSMTFFPATVITKMAKERGLFSKGKDGYILKATQAKRTYLNNLVEIAPRLPAFVIRTFVKHRGEKLAKVILDAYIYIHFNIIFKIMYSISKYPRLLSFLKKIRYSLSTSWR</sequence>
<proteinExistence type="predicted"/>
<keyword evidence="3" id="KW-0479">Metal-binding</keyword>
<evidence type="ECO:0000256" key="2">
    <source>
        <dbReference type="ARBA" id="ARBA00022691"/>
    </source>
</evidence>
<dbReference type="GO" id="GO:0003824">
    <property type="term" value="F:catalytic activity"/>
    <property type="evidence" value="ECO:0007669"/>
    <property type="project" value="InterPro"/>
</dbReference>
<dbReference type="AlphaFoldDB" id="A0A286TX02"/>
<dbReference type="InterPro" id="IPR051198">
    <property type="entry name" value="BchE-like"/>
</dbReference>
<dbReference type="GO" id="GO:0046872">
    <property type="term" value="F:metal ion binding"/>
    <property type="evidence" value="ECO:0007669"/>
    <property type="project" value="UniProtKB-KW"/>
</dbReference>
<dbReference type="InterPro" id="IPR023404">
    <property type="entry name" value="rSAM_horseshoe"/>
</dbReference>
<keyword evidence="9" id="KW-1185">Reference proteome</keyword>
<evidence type="ECO:0000259" key="7">
    <source>
        <dbReference type="PROSITE" id="PS51918"/>
    </source>
</evidence>
<evidence type="ECO:0000313" key="8">
    <source>
        <dbReference type="EMBL" id="GAX60414.1"/>
    </source>
</evidence>
<keyword evidence="2" id="KW-0949">S-adenosyl-L-methionine</keyword>
<organism evidence="8 9">
    <name type="scientific">Candidatus Scalindua japonica</name>
    <dbReference type="NCBI Taxonomy" id="1284222"/>
    <lineage>
        <taxon>Bacteria</taxon>
        <taxon>Pseudomonadati</taxon>
        <taxon>Planctomycetota</taxon>
        <taxon>Candidatus Brocadiia</taxon>
        <taxon>Candidatus Brocadiales</taxon>
        <taxon>Candidatus Scalinduaceae</taxon>
        <taxon>Candidatus Scalindua</taxon>
    </lineage>
</organism>
<dbReference type="InterPro" id="IPR006638">
    <property type="entry name" value="Elp3/MiaA/NifB-like_rSAM"/>
</dbReference>
<dbReference type="CDD" id="cd01335">
    <property type="entry name" value="Radical_SAM"/>
    <property type="match status" value="1"/>
</dbReference>
<dbReference type="PROSITE" id="PS51332">
    <property type="entry name" value="B12_BINDING"/>
    <property type="match status" value="1"/>
</dbReference>
<evidence type="ECO:0000256" key="4">
    <source>
        <dbReference type="ARBA" id="ARBA00023004"/>
    </source>
</evidence>
<keyword evidence="4" id="KW-0408">Iron</keyword>
<dbReference type="GO" id="GO:0031419">
    <property type="term" value="F:cobalamin binding"/>
    <property type="evidence" value="ECO:0007669"/>
    <property type="project" value="InterPro"/>
</dbReference>
<evidence type="ECO:0000256" key="5">
    <source>
        <dbReference type="ARBA" id="ARBA00023014"/>
    </source>
</evidence>
<evidence type="ECO:0000259" key="6">
    <source>
        <dbReference type="PROSITE" id="PS51332"/>
    </source>
</evidence>
<evidence type="ECO:0000256" key="3">
    <source>
        <dbReference type="ARBA" id="ARBA00022723"/>
    </source>
</evidence>
<comment type="caution">
    <text evidence="8">The sequence shown here is derived from an EMBL/GenBank/DDBJ whole genome shotgun (WGS) entry which is preliminary data.</text>
</comment>
<dbReference type="SFLD" id="SFLDG01123">
    <property type="entry name" value="methyltransferase_(Class_B)"/>
    <property type="match status" value="1"/>
</dbReference>
<evidence type="ECO:0000256" key="1">
    <source>
        <dbReference type="ARBA" id="ARBA00001966"/>
    </source>
</evidence>
<dbReference type="SUPFAM" id="SSF102114">
    <property type="entry name" value="Radical SAM enzymes"/>
    <property type="match status" value="1"/>
</dbReference>
<dbReference type="CDD" id="cd02068">
    <property type="entry name" value="radical_SAM_B12_BD"/>
    <property type="match status" value="1"/>
</dbReference>
<feature type="domain" description="B12-binding" evidence="6">
    <location>
        <begin position="1"/>
        <end position="145"/>
    </location>
</feature>
<dbReference type="GO" id="GO:0051539">
    <property type="term" value="F:4 iron, 4 sulfur cluster binding"/>
    <property type="evidence" value="ECO:0007669"/>
    <property type="project" value="UniProtKB-KW"/>
</dbReference>
<dbReference type="InterPro" id="IPR007197">
    <property type="entry name" value="rSAM"/>
</dbReference>
<dbReference type="EMBL" id="BAOS01000011">
    <property type="protein sequence ID" value="GAX60414.1"/>
    <property type="molecule type" value="Genomic_DNA"/>
</dbReference>
<dbReference type="InterPro" id="IPR036724">
    <property type="entry name" value="Cobalamin-bd_sf"/>
</dbReference>
<dbReference type="InterPro" id="IPR006158">
    <property type="entry name" value="Cobalamin-bd"/>
</dbReference>
<dbReference type="SFLD" id="SFLDG01082">
    <property type="entry name" value="B12-binding_domain_containing"/>
    <property type="match status" value="1"/>
</dbReference>
<evidence type="ECO:0000313" key="9">
    <source>
        <dbReference type="Proteomes" id="UP000218542"/>
    </source>
</evidence>
<keyword evidence="5" id="KW-0411">Iron-sulfur</keyword>
<name>A0A286TX02_9BACT</name>
<dbReference type="Proteomes" id="UP000218542">
    <property type="component" value="Unassembled WGS sequence"/>
</dbReference>
<dbReference type="PANTHER" id="PTHR43409">
    <property type="entry name" value="ANAEROBIC MAGNESIUM-PROTOPORPHYRIN IX MONOMETHYL ESTER CYCLASE-RELATED"/>
    <property type="match status" value="1"/>
</dbReference>
<gene>
    <name evidence="8" type="ORF">SCALIN_C11_0025</name>
</gene>
<dbReference type="SUPFAM" id="SSF52242">
    <property type="entry name" value="Cobalamin (vitamin B12)-binding domain"/>
    <property type="match status" value="1"/>
</dbReference>
<dbReference type="Pfam" id="PF04055">
    <property type="entry name" value="Radical_SAM"/>
    <property type="match status" value="1"/>
</dbReference>
<dbReference type="Gene3D" id="3.80.30.20">
    <property type="entry name" value="tm_1862 like domain"/>
    <property type="match status" value="1"/>
</dbReference>
<dbReference type="Pfam" id="PF02310">
    <property type="entry name" value="B12-binding"/>
    <property type="match status" value="1"/>
</dbReference>
<dbReference type="PROSITE" id="PS51918">
    <property type="entry name" value="RADICAL_SAM"/>
    <property type="match status" value="1"/>
</dbReference>
<reference evidence="9" key="1">
    <citation type="journal article" date="2017" name="Environ. Microbiol. Rep.">
        <title>Genetic Diversity of Marine Anaerobic Ammonium-Oxidizing Bacteria as Revealed by Genomic and Proteomic Analyses of 'Candidatus Scalindua japonica'.</title>
        <authorList>
            <person name="Oshiki M."/>
            <person name="Mizuto K."/>
            <person name="Kimura Z."/>
            <person name="Kindaichi T."/>
            <person name="Satoh H."/>
            <person name="Okabe S."/>
        </authorList>
    </citation>
    <scope>NUCLEOTIDE SEQUENCE [LARGE SCALE GENOMIC DNA]</scope>
    <source>
        <strain evidence="9">husup-a2</strain>
    </source>
</reference>
<dbReference type="OrthoDB" id="9801424at2"/>
<accession>A0A286TX02</accession>
<protein>
    <submittedName>
        <fullName evidence="8">Fe-S oxidoreductase</fullName>
    </submittedName>
</protein>